<dbReference type="Pfam" id="PF19302">
    <property type="entry name" value="DUF5915"/>
    <property type="match status" value="1"/>
</dbReference>
<name>A0A1F5NLH8_9BACT</name>
<feature type="domain" description="Aminoacyl-tRNA synthetase class Ia" evidence="7">
    <location>
        <begin position="2"/>
        <end position="49"/>
    </location>
</feature>
<keyword evidence="1" id="KW-0436">Ligase</keyword>
<dbReference type="SUPFAM" id="SSF47323">
    <property type="entry name" value="Anticodon-binding domain of a subclass of class I aminoacyl-tRNA synthetases"/>
    <property type="match status" value="1"/>
</dbReference>
<dbReference type="SUPFAM" id="SSF52374">
    <property type="entry name" value="Nucleotidylyl transferase"/>
    <property type="match status" value="1"/>
</dbReference>
<organism evidence="9 10">
    <name type="scientific">Candidatus Daviesbacteria bacterium RIFCSPLOWO2_02_FULL_41_8</name>
    <dbReference type="NCBI Taxonomy" id="1797798"/>
    <lineage>
        <taxon>Bacteria</taxon>
        <taxon>Candidatus Daviesiibacteriota</taxon>
    </lineage>
</organism>
<dbReference type="AlphaFoldDB" id="A0A1F5NLH8"/>
<evidence type="ECO:0000313" key="10">
    <source>
        <dbReference type="Proteomes" id="UP000176578"/>
    </source>
</evidence>
<dbReference type="EMBL" id="MFDZ01000024">
    <property type="protein sequence ID" value="OGE78505.1"/>
    <property type="molecule type" value="Genomic_DNA"/>
</dbReference>
<dbReference type="Proteomes" id="UP000176578">
    <property type="component" value="Unassembled WGS sequence"/>
</dbReference>
<keyword evidence="5" id="KW-0030">Aminoacyl-tRNA synthetase</keyword>
<dbReference type="InterPro" id="IPR014729">
    <property type="entry name" value="Rossmann-like_a/b/a_fold"/>
</dbReference>
<evidence type="ECO:0000256" key="5">
    <source>
        <dbReference type="ARBA" id="ARBA00023146"/>
    </source>
</evidence>
<evidence type="ECO:0000313" key="9">
    <source>
        <dbReference type="EMBL" id="OGE78505.1"/>
    </source>
</evidence>
<dbReference type="GO" id="GO:0000049">
    <property type="term" value="F:tRNA binding"/>
    <property type="evidence" value="ECO:0007669"/>
    <property type="project" value="InterPro"/>
</dbReference>
<evidence type="ECO:0000256" key="4">
    <source>
        <dbReference type="ARBA" id="ARBA00022917"/>
    </source>
</evidence>
<protein>
    <recommendedName>
        <fullName evidence="11">Methionyl/Valyl/Leucyl/Isoleucyl-tRNA synthetase anticodon-binding domain-containing protein</fullName>
    </recommendedName>
</protein>
<evidence type="ECO:0000256" key="3">
    <source>
        <dbReference type="ARBA" id="ARBA00022840"/>
    </source>
</evidence>
<dbReference type="Pfam" id="PF00133">
    <property type="entry name" value="tRNA-synt_1"/>
    <property type="match status" value="1"/>
</dbReference>
<dbReference type="PANTHER" id="PTHR42780:SF1">
    <property type="entry name" value="ISOLEUCINE--TRNA LIGASE, CYTOPLASMIC"/>
    <property type="match status" value="1"/>
</dbReference>
<dbReference type="GO" id="GO:0005524">
    <property type="term" value="F:ATP binding"/>
    <property type="evidence" value="ECO:0007669"/>
    <property type="project" value="UniProtKB-KW"/>
</dbReference>
<comment type="caution">
    <text evidence="9">The sequence shown here is derived from an EMBL/GenBank/DDBJ whole genome shotgun (WGS) entry which is preliminary data.</text>
</comment>
<dbReference type="Gene3D" id="1.10.730.10">
    <property type="entry name" value="Isoleucyl-tRNA Synthetase, Domain 1"/>
    <property type="match status" value="1"/>
</dbReference>
<sequence>MVTGVLLGTDGRKMSKNFGNYPDPKVILKKYGGDAMRVYLMGAPIMKGEDINFSEDGVAEAYRFMLVFWNTYKFFTEYANLSDWQPGGERKLTALDKWILSRLTQLVIDLRKAYEGYDTNEIVKYTKEFILDDFSTWYIRRSRNRVGPEASGTDRNTALSVMYEVLVTVSKLAAPLIPFITEEIFKGLTNEESVHLQNFPEGNSDLLDENLIIDMAKVKKIAEAGHAKRKEAGFKLRQPLASVEYKLPQKLSGELEKIIAEELNVKKVEYEKSTQSGPEVRLNTKITQELKEEGQARDLIRQVQQLRKEQGLILSDKTEIISPEWPKSFEKQILAGTASVSIKKGPEFKVVKVIQ</sequence>
<dbReference type="PANTHER" id="PTHR42780">
    <property type="entry name" value="SOLEUCYL-TRNA SYNTHETASE"/>
    <property type="match status" value="1"/>
</dbReference>
<dbReference type="GO" id="GO:0006428">
    <property type="term" value="P:isoleucyl-tRNA aminoacylation"/>
    <property type="evidence" value="ECO:0007669"/>
    <property type="project" value="TreeGrafter"/>
</dbReference>
<dbReference type="Gene3D" id="3.40.50.620">
    <property type="entry name" value="HUPs"/>
    <property type="match status" value="1"/>
</dbReference>
<keyword evidence="2" id="KW-0547">Nucleotide-binding</keyword>
<accession>A0A1F5NLH8</accession>
<dbReference type="InterPro" id="IPR009080">
    <property type="entry name" value="tRNAsynth_Ia_anticodon-bd"/>
</dbReference>
<keyword evidence="4" id="KW-0648">Protein biosynthesis</keyword>
<dbReference type="CDD" id="cd07961">
    <property type="entry name" value="Anticodon_Ia_Ile_ABEc"/>
    <property type="match status" value="1"/>
</dbReference>
<dbReference type="GO" id="GO:0004822">
    <property type="term" value="F:isoleucine-tRNA ligase activity"/>
    <property type="evidence" value="ECO:0007669"/>
    <property type="project" value="UniProtKB-EC"/>
</dbReference>
<evidence type="ECO:0000259" key="7">
    <source>
        <dbReference type="Pfam" id="PF00133"/>
    </source>
</evidence>
<comment type="catalytic activity">
    <reaction evidence="6">
        <text>tRNA(Ile) + L-isoleucine + ATP = L-isoleucyl-tRNA(Ile) + AMP + diphosphate</text>
        <dbReference type="Rhea" id="RHEA:11060"/>
        <dbReference type="Rhea" id="RHEA-COMP:9666"/>
        <dbReference type="Rhea" id="RHEA-COMP:9695"/>
        <dbReference type="ChEBI" id="CHEBI:30616"/>
        <dbReference type="ChEBI" id="CHEBI:33019"/>
        <dbReference type="ChEBI" id="CHEBI:58045"/>
        <dbReference type="ChEBI" id="CHEBI:78442"/>
        <dbReference type="ChEBI" id="CHEBI:78528"/>
        <dbReference type="ChEBI" id="CHEBI:456215"/>
        <dbReference type="EC" id="6.1.1.5"/>
    </reaction>
</comment>
<dbReference type="InterPro" id="IPR002300">
    <property type="entry name" value="aa-tRNA-synth_Ia"/>
</dbReference>
<dbReference type="InterPro" id="IPR033709">
    <property type="entry name" value="Anticodon_Ile_ABEc"/>
</dbReference>
<feature type="domain" description="Methionyl/Valyl/Leucyl/Isoleucyl-tRNA synthetase anticodon-binding" evidence="8">
    <location>
        <begin position="96"/>
        <end position="242"/>
    </location>
</feature>
<evidence type="ECO:0000256" key="1">
    <source>
        <dbReference type="ARBA" id="ARBA00022598"/>
    </source>
</evidence>
<evidence type="ECO:0008006" key="11">
    <source>
        <dbReference type="Google" id="ProtNLM"/>
    </source>
</evidence>
<dbReference type="InterPro" id="IPR023586">
    <property type="entry name" value="Ile-tRNA-ligase_type2"/>
</dbReference>
<evidence type="ECO:0000259" key="8">
    <source>
        <dbReference type="Pfam" id="PF08264"/>
    </source>
</evidence>
<reference evidence="9 10" key="1">
    <citation type="journal article" date="2016" name="Nat. Commun.">
        <title>Thousands of microbial genomes shed light on interconnected biogeochemical processes in an aquifer system.</title>
        <authorList>
            <person name="Anantharaman K."/>
            <person name="Brown C.T."/>
            <person name="Hug L.A."/>
            <person name="Sharon I."/>
            <person name="Castelle C.J."/>
            <person name="Probst A.J."/>
            <person name="Thomas B.C."/>
            <person name="Singh A."/>
            <person name="Wilkins M.J."/>
            <person name="Karaoz U."/>
            <person name="Brodie E.L."/>
            <person name="Williams K.H."/>
            <person name="Hubbard S.S."/>
            <person name="Banfield J.F."/>
        </authorList>
    </citation>
    <scope>NUCLEOTIDE SEQUENCE [LARGE SCALE GENOMIC DNA]</scope>
</reference>
<keyword evidence="3" id="KW-0067">ATP-binding</keyword>
<proteinExistence type="predicted"/>
<dbReference type="InterPro" id="IPR013155">
    <property type="entry name" value="M/V/L/I-tRNA-synth_anticd-bd"/>
</dbReference>
<evidence type="ECO:0000256" key="2">
    <source>
        <dbReference type="ARBA" id="ARBA00022741"/>
    </source>
</evidence>
<evidence type="ECO:0000256" key="6">
    <source>
        <dbReference type="ARBA" id="ARBA00048359"/>
    </source>
</evidence>
<gene>
    <name evidence="9" type="ORF">A3J19_02665</name>
</gene>
<dbReference type="Pfam" id="PF08264">
    <property type="entry name" value="Anticodon_1"/>
    <property type="match status" value="1"/>
</dbReference>